<evidence type="ECO:0000313" key="3">
    <source>
        <dbReference type="Proteomes" id="UP000621307"/>
    </source>
</evidence>
<dbReference type="PRINTS" id="PR01950">
    <property type="entry name" value="LANCSUPER"/>
</dbReference>
<comment type="caution">
    <text evidence="2">The sequence shown here is derived from an EMBL/GenBank/DDBJ whole genome shotgun (WGS) entry which is preliminary data.</text>
</comment>
<keyword evidence="3" id="KW-1185">Reference proteome</keyword>
<dbReference type="InterPro" id="IPR012341">
    <property type="entry name" value="6hp_glycosidase-like_sf"/>
</dbReference>
<evidence type="ECO:0000259" key="1">
    <source>
        <dbReference type="Pfam" id="PF13575"/>
    </source>
</evidence>
<evidence type="ECO:0000313" key="2">
    <source>
        <dbReference type="EMBL" id="MBD2255227.1"/>
    </source>
</evidence>
<dbReference type="Pfam" id="PF05147">
    <property type="entry name" value="LANC_like"/>
    <property type="match status" value="1"/>
</dbReference>
<dbReference type="Pfam" id="PF13575">
    <property type="entry name" value="DUF4135"/>
    <property type="match status" value="1"/>
</dbReference>
<gene>
    <name evidence="2" type="primary">lanM</name>
    <name evidence="2" type="ORF">H6G14_28835</name>
</gene>
<dbReference type="SUPFAM" id="SSF158745">
    <property type="entry name" value="LanC-like"/>
    <property type="match status" value="1"/>
</dbReference>
<sequence length="1130" mass="126557">MSQLLVERRYITQADLATIVANASFLWERLDQECFVVAVENTNEQTIENRLSRWCQTVAHEGKLATLQKRLQWENLDLDTVRPRLGTVQLAGEQPLPTWAETLRQIMQTATEFNRDTEVLLPTEAQAPVAFEDILLPAIKVARQNLLTCLGSYQFSSAELPLSILSEEAYRSLERSLLQRLAMISSKTLNFEFSKVRPFGQNLLNLLGLGEEASNSKTRYNLFVTQLLQDGLCNFFQNYPVLGRLLATAVDFWVETTAEFIQRLTQDRDAIQQTFGLITNNKYQDRDVESLPSPEQEELNPEPQPFGKVSEIKASLSDSHNQGRTVILLTWDSGLKLVYKPKDLGLEVAWNQFLDWCNHQSQLLDLKVIQVLNQQGYGWVEYVEHQPCTDEAAVERFYRRAGMLLCLIYALRGTDCHHENLIANGEHLVLIDMETLLHHEANLIDNSPMTQALETDSTQLFLGSVLRTGLLPRWEFSIDKRIAYDMSGLGSTHSQQAPQKVPRWQAINTDDMHLRNETVTLPIEKNVPLLGDTALSPNDYQGQLCAGFEQMYRFLMAHQGSLLASESPLAVFQHQQIRFVFRATRIYFTILQQTWTPDYLKNGADYSIEIDRLSQAYLVAQEKTNAWPILQAEIHAMEQLDIPFFTASANGDDLTLKGISVIPQYFKQASYQKVIEQLQDLDETDMARQVAIIQGAFFARVAQTTAEKHQQRQEESLLPLSSEQLIQEARKIATELEARAIQDADGSLNWIGMGFVPEAESFQLQVLGDGLYDGRCGVALFLAGLYQVTQEPRFSELALRVLQPLRRQLEMLDSDAQQRFARLTGIGGATGLGSIIYALVKVNQFLEDGTLLTDALRFASWITPELIVADRQLDIIGGAAGTILGLLSLYEVTAETTVVEKAIACGENLLDQQVSEDGVPKAWNTVVKRPLTGFSHGAAGIAYALLRLYSVTQDSNYLEAACDGIAYERSVFSTSAANWPDFRSFTQQNGQAAFTAVSWCYGATGIGLGRLGGLSILETDEIHQDIEVALQTTQKYGLQGVDHLCCGHLGRCEVLLLGAKKLSRPELLTMAQERAVWVVARAKQAGGYQLFTNLPNHVFNPGFFQGTAGIGYELLRLAHPEALPSVLLWE</sequence>
<dbReference type="InterPro" id="IPR017146">
    <property type="entry name" value="Lanti_2_LanM"/>
</dbReference>
<dbReference type="CDD" id="cd04792">
    <property type="entry name" value="LanM-like"/>
    <property type="match status" value="1"/>
</dbReference>
<feature type="domain" description="Lantibiotic biosynthesis protein dehydration" evidence="1">
    <location>
        <begin position="239"/>
        <end position="647"/>
    </location>
</feature>
<dbReference type="PANTHER" id="PTHR12736">
    <property type="entry name" value="LANC-LIKE PROTEIN"/>
    <property type="match status" value="1"/>
</dbReference>
<dbReference type="PIRSF" id="PIRSF037228">
    <property type="entry name" value="Lant_mod_RumM"/>
    <property type="match status" value="1"/>
</dbReference>
<dbReference type="InterPro" id="IPR025410">
    <property type="entry name" value="Lant_dehyd"/>
</dbReference>
<proteinExistence type="predicted"/>
<dbReference type="SMART" id="SM01260">
    <property type="entry name" value="LANC_like"/>
    <property type="match status" value="1"/>
</dbReference>
<dbReference type="NCBIfam" id="TIGR03897">
    <property type="entry name" value="lanti_2_LanM"/>
    <property type="match status" value="1"/>
</dbReference>
<name>A0ABR8BM86_9NOSO</name>
<accession>A0ABR8BM86</accession>
<reference evidence="2 3" key="1">
    <citation type="journal article" date="2020" name="ISME J.">
        <title>Comparative genomics reveals insights into cyanobacterial evolution and habitat adaptation.</title>
        <authorList>
            <person name="Chen M.Y."/>
            <person name="Teng W.K."/>
            <person name="Zhao L."/>
            <person name="Hu C.X."/>
            <person name="Zhou Y.K."/>
            <person name="Han B.P."/>
            <person name="Song L.R."/>
            <person name="Shu W.S."/>
        </authorList>
    </citation>
    <scope>NUCLEOTIDE SEQUENCE [LARGE SCALE GENOMIC DNA]</scope>
    <source>
        <strain evidence="2 3">FACHB-3921</strain>
    </source>
</reference>
<dbReference type="EMBL" id="JACJQL010000083">
    <property type="protein sequence ID" value="MBD2255227.1"/>
    <property type="molecule type" value="Genomic_DNA"/>
</dbReference>
<dbReference type="PANTHER" id="PTHR12736:SF7">
    <property type="entry name" value="LANC-LIKE PROTEIN 3"/>
    <property type="match status" value="1"/>
</dbReference>
<dbReference type="PRINTS" id="PR01955">
    <property type="entry name" value="LANCFRANKIA"/>
</dbReference>
<dbReference type="Gene3D" id="1.50.10.10">
    <property type="match status" value="1"/>
</dbReference>
<dbReference type="RefSeq" id="WP_190571955.1">
    <property type="nucleotide sequence ID" value="NZ_JACJQL010000083.1"/>
</dbReference>
<organism evidence="2 3">
    <name type="scientific">Nostoc parmelioides FACHB-3921</name>
    <dbReference type="NCBI Taxonomy" id="2692909"/>
    <lineage>
        <taxon>Bacteria</taxon>
        <taxon>Bacillati</taxon>
        <taxon>Cyanobacteriota</taxon>
        <taxon>Cyanophyceae</taxon>
        <taxon>Nostocales</taxon>
        <taxon>Nostocaceae</taxon>
        <taxon>Nostoc</taxon>
    </lineage>
</organism>
<dbReference type="InterPro" id="IPR007822">
    <property type="entry name" value="LANC-like"/>
</dbReference>
<protein>
    <submittedName>
        <fullName evidence="2">Type 2 lantipeptide synthetase LanM</fullName>
    </submittedName>
</protein>
<dbReference type="Proteomes" id="UP000621307">
    <property type="component" value="Unassembled WGS sequence"/>
</dbReference>